<feature type="chain" id="PRO_5008627475" evidence="4">
    <location>
        <begin position="22"/>
        <end position="332"/>
    </location>
</feature>
<evidence type="ECO:0000256" key="3">
    <source>
        <dbReference type="SAM" id="MobiDB-lite"/>
    </source>
</evidence>
<evidence type="ECO:0000256" key="1">
    <source>
        <dbReference type="ARBA" id="ARBA00007469"/>
    </source>
</evidence>
<evidence type="ECO:0000313" key="6">
    <source>
        <dbReference type="Proteomes" id="UP000092666"/>
    </source>
</evidence>
<dbReference type="InterPro" id="IPR001568">
    <property type="entry name" value="RNase_T2-like"/>
</dbReference>
<dbReference type="Pfam" id="PF00445">
    <property type="entry name" value="Ribonuclease_T2"/>
    <property type="match status" value="1"/>
</dbReference>
<name>A0A1B9H0M0_9TREE</name>
<organism evidence="5 6">
    <name type="scientific">Kwoniella heveanensis BCC8398</name>
    <dbReference type="NCBI Taxonomy" id="1296120"/>
    <lineage>
        <taxon>Eukaryota</taxon>
        <taxon>Fungi</taxon>
        <taxon>Dikarya</taxon>
        <taxon>Basidiomycota</taxon>
        <taxon>Agaricomycotina</taxon>
        <taxon>Tremellomycetes</taxon>
        <taxon>Tremellales</taxon>
        <taxon>Cryptococcaceae</taxon>
        <taxon>Kwoniella</taxon>
    </lineage>
</organism>
<keyword evidence="6" id="KW-1185">Reference proteome</keyword>
<protein>
    <submittedName>
        <fullName evidence="5">Uncharacterized protein</fullName>
    </submittedName>
</protein>
<evidence type="ECO:0000256" key="2">
    <source>
        <dbReference type="RuleBase" id="RU004328"/>
    </source>
</evidence>
<dbReference type="AlphaFoldDB" id="A0A1B9H0M0"/>
<reference evidence="5 6" key="1">
    <citation type="submission" date="2013-07" db="EMBL/GenBank/DDBJ databases">
        <title>The Genome Sequence of Cryptococcus heveanensis BCC8398.</title>
        <authorList>
            <consortium name="The Broad Institute Genome Sequencing Platform"/>
            <person name="Cuomo C."/>
            <person name="Litvintseva A."/>
            <person name="Chen Y."/>
            <person name="Heitman J."/>
            <person name="Sun S."/>
            <person name="Springer D."/>
            <person name="Dromer F."/>
            <person name="Young S.K."/>
            <person name="Zeng Q."/>
            <person name="Gargeya S."/>
            <person name="Fitzgerald M."/>
            <person name="Abouelleil A."/>
            <person name="Alvarado L."/>
            <person name="Berlin A.M."/>
            <person name="Chapman S.B."/>
            <person name="Dewar J."/>
            <person name="Goldberg J."/>
            <person name="Griggs A."/>
            <person name="Gujja S."/>
            <person name="Hansen M."/>
            <person name="Howarth C."/>
            <person name="Imamovic A."/>
            <person name="Larimer J."/>
            <person name="McCowan C."/>
            <person name="Murphy C."/>
            <person name="Pearson M."/>
            <person name="Priest M."/>
            <person name="Roberts A."/>
            <person name="Saif S."/>
            <person name="Shea T."/>
            <person name="Sykes S."/>
            <person name="Wortman J."/>
            <person name="Nusbaum C."/>
            <person name="Birren B."/>
        </authorList>
    </citation>
    <scope>NUCLEOTIDE SEQUENCE [LARGE SCALE GENOMIC DNA]</scope>
    <source>
        <strain evidence="5 6">BCC8398</strain>
    </source>
</reference>
<dbReference type="GO" id="GO:0033897">
    <property type="term" value="F:ribonuclease T2 activity"/>
    <property type="evidence" value="ECO:0007669"/>
    <property type="project" value="InterPro"/>
</dbReference>
<accession>A0A1B9H0M0</accession>
<proteinExistence type="inferred from homology"/>
<dbReference type="EMBL" id="KI669494">
    <property type="protein sequence ID" value="OCF36833.1"/>
    <property type="molecule type" value="Genomic_DNA"/>
</dbReference>
<evidence type="ECO:0000256" key="4">
    <source>
        <dbReference type="SAM" id="SignalP"/>
    </source>
</evidence>
<keyword evidence="4" id="KW-0732">Signal</keyword>
<reference evidence="6" key="2">
    <citation type="submission" date="2013-12" db="EMBL/GenBank/DDBJ databases">
        <title>Evolution of pathogenesis and genome organization in the Tremellales.</title>
        <authorList>
            <person name="Cuomo C."/>
            <person name="Litvintseva A."/>
            <person name="Heitman J."/>
            <person name="Chen Y."/>
            <person name="Sun S."/>
            <person name="Springer D."/>
            <person name="Dromer F."/>
            <person name="Young S."/>
            <person name="Zeng Q."/>
            <person name="Chapman S."/>
            <person name="Gujja S."/>
            <person name="Saif S."/>
            <person name="Birren B."/>
        </authorList>
    </citation>
    <scope>NUCLEOTIDE SEQUENCE [LARGE SCALE GENOMIC DNA]</scope>
    <source>
        <strain evidence="6">BCC8398</strain>
    </source>
</reference>
<sequence length="332" mass="36880">MRSIAPTILVLAAAAKQYALAQAEGSQQQLSCASADVDSCNVPWPGGLFVFRQRFEPDVGGDFGSWGIDGLEVLDCVTHVPHNTSAYAPTYSHEQIGSFCLKSRLFNGEEGFNIAEGEWAQGEVGEGVEEVWERTWNTAGRFISTFNHKCFKRAAPGNGVPEFFVTLSKLHKTLTTAQLLSEADITPSDDTTYSLNELTSALSTGDYKPYVSCDNATLSSVHWPLLVRGKFDSGSFEAATFYEGVSNCPNEGIIYPPSTTLPKPTEVAEWDILRRPPPRPITLSHDESRMYYKKQSDKHDPQAKLGLFKDYEEGKEEEKEERAMRQFGRDEL</sequence>
<dbReference type="SUPFAM" id="SSF55895">
    <property type="entry name" value="Ribonuclease Rh-like"/>
    <property type="match status" value="1"/>
</dbReference>
<feature type="signal peptide" evidence="4">
    <location>
        <begin position="1"/>
        <end position="21"/>
    </location>
</feature>
<feature type="region of interest" description="Disordered" evidence="3">
    <location>
        <begin position="308"/>
        <end position="332"/>
    </location>
</feature>
<dbReference type="InterPro" id="IPR036430">
    <property type="entry name" value="RNase_T2-like_sf"/>
</dbReference>
<dbReference type="STRING" id="1296120.A0A1B9H0M0"/>
<evidence type="ECO:0000313" key="5">
    <source>
        <dbReference type="EMBL" id="OCF36833.1"/>
    </source>
</evidence>
<dbReference type="Proteomes" id="UP000092666">
    <property type="component" value="Unassembled WGS sequence"/>
</dbReference>
<gene>
    <name evidence="5" type="ORF">I316_01429</name>
</gene>
<dbReference type="Gene3D" id="3.90.730.10">
    <property type="entry name" value="Ribonuclease T2-like"/>
    <property type="match status" value="1"/>
</dbReference>
<dbReference type="OrthoDB" id="435754at2759"/>
<comment type="similarity">
    <text evidence="1 2">Belongs to the RNase T2 family.</text>
</comment>
<dbReference type="GO" id="GO:0003723">
    <property type="term" value="F:RNA binding"/>
    <property type="evidence" value="ECO:0007669"/>
    <property type="project" value="InterPro"/>
</dbReference>